<dbReference type="InterPro" id="IPR057566">
    <property type="entry name" value="TPR_TTI1_N"/>
</dbReference>
<sequence>MTDESLIFQELRPLCVELSRIAFQPQKVFNPNSTALLNALSRLDTKLALYQNEVFSQSLADYLFVPIASLLKQERLGDQHTELVLLILSHMLRLSWREIGTFPKELSQQLLTLINFLIAPNAKIMTLNKRSTSYRSSSAAVLLEYFRSLKNQVYVHEFFSSVNSYNLSGLGHGITILLEILESSIPDPQVQLSALETLFLLYQGILKDGEILSFVLPGNVSTFSKLLSKPGLTVNYKVVIRTLEIFGTLLALVYDDFSLMVHDNRPTNIQGIVNKQVHNQDQDSAKSNMITIDKATDFKRHRDSSWLRATSGQIKIALKSFVHKMTKRNNRNIMTALADFLSHLLMRCSISLSNCEHLVLSALIELRMDPKYQLPKHHKCLVDIIREKISRINHIIQFEDVNGFKSLLFAIKVLNQCSFKYEDLMIPDLSMQVTEIIEQSSAMNGHHKILEQSSNVFMSEAFDKSLVKSANTPSPIFSCFSNEIEEYLGDLLIVLGSISADRNRLSELIETILTEDATVSLYRKTASLWLSTWLLKGMKEDAETSAQELLVFKEVQERDVTGCYSILEYCDSLAQEVVLASEGKALNRETETALRTILFSIEAVSGILKKDFECELIDHIYTVIENLASSSPTIRQSAQSSALSIAQNIYGGSVREMVLDNIDYLTESVSVRLNSGLTERVSTVLGVICKIAGYQIIESFKDIFESIFKLIDHYHGYDEMCLQFFQLFEVIVLEMKKRYYSQNDAQFKVTSDSTMRGSYEPWGMTSLQDLMSLLDEENIGKAEPENTALFDDDNTPKNFEELFNSKVREIDSDDEDQEEEDDANGNAQQSFGGNEKIEWISPIPLASYRILLQIFNYGDRLLTHRSRQLRIQILITLKLIVPMLATQYDSLLPQIAQSWDVMVACSIDHDLAVVKYSCDCLQEMTRCSQDFITKRFLDLWGRWQEKSALLKELHPGRWSSIQNNSNKSLTLYKTKFPPVAYKALLSMCNVLLEGISVAGLMLTDSTLKEMIYGCLQVLPAKTVSNQSFVAADVVYAITHDLV</sequence>
<protein>
    <recommendedName>
        <fullName evidence="7">TEL2-interacting protein 1</fullName>
    </recommendedName>
</protein>
<dbReference type="GeneID" id="59236421"/>
<dbReference type="SUPFAM" id="SSF48371">
    <property type="entry name" value="ARM repeat"/>
    <property type="match status" value="1"/>
</dbReference>
<keyword evidence="6" id="KW-1185">Reference proteome</keyword>
<dbReference type="Pfam" id="PF24181">
    <property type="entry name" value="TPR_TTI1_C"/>
    <property type="match status" value="1"/>
</dbReference>
<reference evidence="5 6" key="1">
    <citation type="submission" date="2020-07" db="EMBL/GenBank/DDBJ databases">
        <title>The yeast mating-type switching endonuclease HO is a domesticated member of an unorthodox homing genetic element family.</title>
        <authorList>
            <person name="Coughlan A.Y."/>
            <person name="Lombardi L."/>
            <person name="Braun-Galleani S."/>
            <person name="Martos A.R."/>
            <person name="Galeote V."/>
            <person name="Bigey F."/>
            <person name="Dequin S."/>
            <person name="Byrne K.P."/>
            <person name="Wolfe K.H."/>
        </authorList>
    </citation>
    <scope>NUCLEOTIDE SEQUENCE [LARGE SCALE GENOMIC DNA]</scope>
    <source>
        <strain evidence="5 6">NRRL Y-6702</strain>
    </source>
</reference>
<evidence type="ECO:0000313" key="6">
    <source>
        <dbReference type="Proteomes" id="UP000509704"/>
    </source>
</evidence>
<feature type="compositionally biased region" description="Acidic residues" evidence="1">
    <location>
        <begin position="811"/>
        <end position="823"/>
    </location>
</feature>
<evidence type="ECO:0000313" key="5">
    <source>
        <dbReference type="EMBL" id="QLG72697.1"/>
    </source>
</evidence>
<evidence type="ECO:0008006" key="7">
    <source>
        <dbReference type="Google" id="ProtNLM"/>
    </source>
</evidence>
<feature type="domain" description="TTI1 N-terminal TPR" evidence="2">
    <location>
        <begin position="8"/>
        <end position="369"/>
    </location>
</feature>
<dbReference type="KEGG" id="zmk:HG535_0D04050"/>
<dbReference type="Pfam" id="PF21547">
    <property type="entry name" value="TTI1"/>
    <property type="match status" value="1"/>
</dbReference>
<dbReference type="AlphaFoldDB" id="A0A7H9B2I6"/>
<evidence type="ECO:0000256" key="1">
    <source>
        <dbReference type="SAM" id="MobiDB-lite"/>
    </source>
</evidence>
<evidence type="ECO:0000259" key="3">
    <source>
        <dbReference type="Pfam" id="PF24181"/>
    </source>
</evidence>
<dbReference type="RefSeq" id="XP_037144425.1">
    <property type="nucleotide sequence ID" value="XM_037288530.1"/>
</dbReference>
<accession>A0A7H9B2I6</accession>
<dbReference type="PANTHER" id="PTHR18460">
    <property type="entry name" value="TEL2 INTERACTING PROTEIN 1 TTI1 FAMILY MEMBER"/>
    <property type="match status" value="1"/>
</dbReference>
<dbReference type="Pfam" id="PF26245">
    <property type="entry name" value="TPR_TTI1_2nd_yeast"/>
    <property type="match status" value="1"/>
</dbReference>
<dbReference type="OrthoDB" id="6781668at2759"/>
<feature type="region of interest" description="Disordered" evidence="1">
    <location>
        <begin position="811"/>
        <end position="831"/>
    </location>
</feature>
<organism evidence="5 6">
    <name type="scientific">Zygotorulaspora mrakii</name>
    <name type="common">Zygosaccharomyces mrakii</name>
    <dbReference type="NCBI Taxonomy" id="42260"/>
    <lineage>
        <taxon>Eukaryota</taxon>
        <taxon>Fungi</taxon>
        <taxon>Dikarya</taxon>
        <taxon>Ascomycota</taxon>
        <taxon>Saccharomycotina</taxon>
        <taxon>Saccharomycetes</taxon>
        <taxon>Saccharomycetales</taxon>
        <taxon>Saccharomycetaceae</taxon>
        <taxon>Zygotorulaspora</taxon>
    </lineage>
</organism>
<proteinExistence type="predicted"/>
<dbReference type="Proteomes" id="UP000509704">
    <property type="component" value="Chromosome 4"/>
</dbReference>
<dbReference type="PANTHER" id="PTHR18460:SF3">
    <property type="entry name" value="TELO2-INTERACTING PROTEIN 1 HOMOLOG"/>
    <property type="match status" value="1"/>
</dbReference>
<gene>
    <name evidence="5" type="ORF">HG535_0D04050</name>
</gene>
<dbReference type="InterPro" id="IPR057567">
    <property type="entry name" value="TPR_TTI1_C"/>
</dbReference>
<dbReference type="InterPro" id="IPR059075">
    <property type="entry name" value="TPR_TTI1_2nd_yeast"/>
</dbReference>
<dbReference type="EMBL" id="CP058607">
    <property type="protein sequence ID" value="QLG72697.1"/>
    <property type="molecule type" value="Genomic_DNA"/>
</dbReference>
<feature type="domain" description="TTI1 C-terminal TPR" evidence="3">
    <location>
        <begin position="799"/>
        <end position="938"/>
    </location>
</feature>
<feature type="domain" description="TEL2-interacting protein 1 second TPR" evidence="4">
    <location>
        <begin position="373"/>
        <end position="618"/>
    </location>
</feature>
<dbReference type="InterPro" id="IPR016024">
    <property type="entry name" value="ARM-type_fold"/>
</dbReference>
<evidence type="ECO:0000259" key="2">
    <source>
        <dbReference type="Pfam" id="PF24173"/>
    </source>
</evidence>
<dbReference type="InterPro" id="IPR016441">
    <property type="entry name" value="Tti1"/>
</dbReference>
<dbReference type="Pfam" id="PF24173">
    <property type="entry name" value="TPR_TTI1_N"/>
    <property type="match status" value="1"/>
</dbReference>
<dbReference type="InterPro" id="IPR049362">
    <property type="entry name" value="TTI1_rpt"/>
</dbReference>
<dbReference type="InterPro" id="IPR052587">
    <property type="entry name" value="TELO2-interacting_protein_1"/>
</dbReference>
<dbReference type="PIRSF" id="PIRSF005250">
    <property type="entry name" value="UCP005250"/>
    <property type="match status" value="1"/>
</dbReference>
<dbReference type="GO" id="GO:0005737">
    <property type="term" value="C:cytoplasm"/>
    <property type="evidence" value="ECO:0007669"/>
    <property type="project" value="TreeGrafter"/>
</dbReference>
<name>A0A7H9B2I6_ZYGMR</name>
<evidence type="ECO:0000259" key="4">
    <source>
        <dbReference type="Pfam" id="PF26245"/>
    </source>
</evidence>